<sequence length="97" mass="11685">MYYAIIKNFLDKESKNFYVTGKSRKIPSTIHKVTLQKLDYLNSTFELEDLKVPPANRLEKIIGDLKEFYSIRINKQYRIIFKFENNNVYDIQITDYH</sequence>
<dbReference type="InterPro" id="IPR035093">
    <property type="entry name" value="RelE/ParE_toxin_dom_sf"/>
</dbReference>
<dbReference type="Pfam" id="PF05015">
    <property type="entry name" value="HigB-like_toxin"/>
    <property type="match status" value="1"/>
</dbReference>
<dbReference type="PANTHER" id="PTHR40266">
    <property type="entry name" value="TOXIN HIGB-1"/>
    <property type="match status" value="1"/>
</dbReference>
<dbReference type="PANTHER" id="PTHR40266:SF2">
    <property type="entry name" value="TOXIN HIGB-1"/>
    <property type="match status" value="1"/>
</dbReference>
<protein>
    <submittedName>
        <fullName evidence="1">Plasmid maintenance system killer protein</fullName>
    </submittedName>
</protein>
<dbReference type="SUPFAM" id="SSF143011">
    <property type="entry name" value="RelE-like"/>
    <property type="match status" value="1"/>
</dbReference>
<dbReference type="AlphaFoldDB" id="A0A6S6T2E6"/>
<organism evidence="1">
    <name type="scientific">uncultured Sulfurovum sp</name>
    <dbReference type="NCBI Taxonomy" id="269237"/>
    <lineage>
        <taxon>Bacteria</taxon>
        <taxon>Pseudomonadati</taxon>
        <taxon>Campylobacterota</taxon>
        <taxon>Epsilonproteobacteria</taxon>
        <taxon>Campylobacterales</taxon>
        <taxon>Sulfurovaceae</taxon>
        <taxon>Sulfurovum</taxon>
        <taxon>environmental samples</taxon>
    </lineage>
</organism>
<evidence type="ECO:0000313" key="1">
    <source>
        <dbReference type="EMBL" id="CAA6817271.1"/>
    </source>
</evidence>
<reference evidence="1" key="1">
    <citation type="submission" date="2020-01" db="EMBL/GenBank/DDBJ databases">
        <authorList>
            <person name="Meier V. D."/>
            <person name="Meier V D."/>
        </authorList>
    </citation>
    <scope>NUCLEOTIDE SEQUENCE</scope>
    <source>
        <strain evidence="1">HLG_WM_MAG_04</strain>
    </source>
</reference>
<gene>
    <name evidence="1" type="ORF">HELGO_WM23671</name>
</gene>
<dbReference type="Gene3D" id="3.30.2310.20">
    <property type="entry name" value="RelE-like"/>
    <property type="match status" value="1"/>
</dbReference>
<dbReference type="InterPro" id="IPR007711">
    <property type="entry name" value="HigB-1"/>
</dbReference>
<proteinExistence type="predicted"/>
<dbReference type="EMBL" id="CACVAX010000048">
    <property type="protein sequence ID" value="CAA6817271.1"/>
    <property type="molecule type" value="Genomic_DNA"/>
</dbReference>
<accession>A0A6S6T2E6</accession>
<name>A0A6S6T2E6_9BACT</name>